<gene>
    <name evidence="8" type="ORF">CLV92_102328</name>
</gene>
<dbReference type="SUPFAM" id="SSF55073">
    <property type="entry name" value="Nucleotide cyclase"/>
    <property type="match status" value="1"/>
</dbReference>
<dbReference type="InterPro" id="IPR001633">
    <property type="entry name" value="EAL_dom"/>
</dbReference>
<keyword evidence="4" id="KW-0675">Receptor</keyword>
<evidence type="ECO:0000259" key="5">
    <source>
        <dbReference type="PROSITE" id="PS50046"/>
    </source>
</evidence>
<evidence type="ECO:0000256" key="1">
    <source>
        <dbReference type="ARBA" id="ARBA00022543"/>
    </source>
</evidence>
<dbReference type="FunFam" id="3.30.70.270:FF:000001">
    <property type="entry name" value="Diguanylate cyclase domain protein"/>
    <property type="match status" value="1"/>
</dbReference>
<dbReference type="SMART" id="SM00052">
    <property type="entry name" value="EAL"/>
    <property type="match status" value="1"/>
</dbReference>
<dbReference type="InterPro" id="IPR003018">
    <property type="entry name" value="GAF"/>
</dbReference>
<dbReference type="EMBL" id="PTJD01000002">
    <property type="protein sequence ID" value="PPK98175.1"/>
    <property type="molecule type" value="Genomic_DNA"/>
</dbReference>
<dbReference type="PANTHER" id="PTHR44757">
    <property type="entry name" value="DIGUANYLATE CYCLASE DGCP"/>
    <property type="match status" value="1"/>
</dbReference>
<dbReference type="Gene3D" id="3.20.20.450">
    <property type="entry name" value="EAL domain"/>
    <property type="match status" value="1"/>
</dbReference>
<dbReference type="Pfam" id="PF00990">
    <property type="entry name" value="GGDEF"/>
    <property type="match status" value="1"/>
</dbReference>
<dbReference type="Proteomes" id="UP000239485">
    <property type="component" value="Unassembled WGS sequence"/>
</dbReference>
<dbReference type="SUPFAM" id="SSF55781">
    <property type="entry name" value="GAF domain-like"/>
    <property type="match status" value="2"/>
</dbReference>
<evidence type="ECO:0000256" key="3">
    <source>
        <dbReference type="ARBA" id="ARBA00022991"/>
    </source>
</evidence>
<dbReference type="InterPro" id="IPR035919">
    <property type="entry name" value="EAL_sf"/>
</dbReference>
<evidence type="ECO:0000313" key="9">
    <source>
        <dbReference type="Proteomes" id="UP000239485"/>
    </source>
</evidence>
<dbReference type="GO" id="GO:0009881">
    <property type="term" value="F:photoreceptor activity"/>
    <property type="evidence" value="ECO:0007669"/>
    <property type="project" value="UniProtKB-KW"/>
</dbReference>
<dbReference type="OrthoDB" id="23692at2"/>
<dbReference type="Pfam" id="PF00563">
    <property type="entry name" value="EAL"/>
    <property type="match status" value="1"/>
</dbReference>
<organism evidence="8 9">
    <name type="scientific">Kineococcus xinjiangensis</name>
    <dbReference type="NCBI Taxonomy" id="512762"/>
    <lineage>
        <taxon>Bacteria</taxon>
        <taxon>Bacillati</taxon>
        <taxon>Actinomycetota</taxon>
        <taxon>Actinomycetes</taxon>
        <taxon>Kineosporiales</taxon>
        <taxon>Kineosporiaceae</taxon>
        <taxon>Kineococcus</taxon>
    </lineage>
</organism>
<evidence type="ECO:0000256" key="2">
    <source>
        <dbReference type="ARBA" id="ARBA00022606"/>
    </source>
</evidence>
<keyword evidence="3" id="KW-0157">Chromophore</keyword>
<feature type="domain" description="GGDEF" evidence="7">
    <location>
        <begin position="543"/>
        <end position="674"/>
    </location>
</feature>
<dbReference type="Pfam" id="PF01590">
    <property type="entry name" value="GAF"/>
    <property type="match status" value="1"/>
</dbReference>
<dbReference type="PROSITE" id="PS50883">
    <property type="entry name" value="EAL"/>
    <property type="match status" value="1"/>
</dbReference>
<evidence type="ECO:0000313" key="8">
    <source>
        <dbReference type="EMBL" id="PPK98175.1"/>
    </source>
</evidence>
<sequence>MSDVTRVEDLLPDDERRRLDECAREPIHVPGAVQPHGVLLAADPVTHEVLQVSANCSRLLSGPPEVVLGQHLEVVIGKGPSRRLRTGPTAAADDAVSAFRARIDGRGVDVVAHEAGGPLVVEIERSTAASPDRLLADLHAGMRRLSRCETVEELRTAAAQQVRHLTGFERVMVYHFHPDGHGEVVAEDRSGQLEPYLGLHYPASDIPAQARRLYVLQPSRMIVLADEGPAELVTSGPVGGQVPLDLSLAQLRAVSPHHEKFMRNMGIGASLSLPVVHDGQLIGMISCGDRTARHVPHPLRRVCEFLAQQLTARLTGLQETQRLRRRLEVQHLRTRLVEQMVGSDDVAEGLTRGEVTVLDLVPADGAVICLEEEFTALGTTPPQPQVQAVVDRLRSGAGGDLPLVTDALPTDHPELAGLLPAAAGLVLVPFGSDRDYVAWFRREVDQSVDWLGDQSPLNRETPLSPRNSFSAWRQSVSGRCLPWDPVEVSEAEELRRDIDAVLLRRAESRLAHLGLHDALTGLPNRRLLMDRLEHALHRHARGTSVALLFIDLDRFKLVNDSFGHDVGDNLLIHAAHRISQVARATDTVARLGGDEFMVLCEDTDAAVAEAIAQRIVDAFQQPAEVDGRELRITASIGVTLAHQHHRPADLLREADTAMYLAKELGRNRASRFEAGLRYQALRHLDVEQALRRGLEHGELAVHYQPVIDVSTGRLHGAEALLRWNRPGIGPVPPDQFIPLAEETGFIVPLGEWVLGEALHQLGEWKGRNLLPSGFRMAVNLSPQQLGAALLTSVERAIGDNDLSPAELSLEITETTLMSERSNMSEAVHALASLGANLSIDDFGTGYSSLAHLRHLPVHQLKVDRSFVSGTEAGSRDAALIAAVCGLAQEFGLSCVAEGVESAEELQLVADLGCGYAQGFHIGRPTSAAVFAARWMGDQAGSEHPQS</sequence>
<dbReference type="InterPro" id="IPR029787">
    <property type="entry name" value="Nucleotide_cyclase"/>
</dbReference>
<dbReference type="SMART" id="SM00065">
    <property type="entry name" value="GAF"/>
    <property type="match status" value="1"/>
</dbReference>
<dbReference type="AlphaFoldDB" id="A0A2S6IV69"/>
<dbReference type="InterPro" id="IPR000160">
    <property type="entry name" value="GGDEF_dom"/>
</dbReference>
<dbReference type="PRINTS" id="PR01033">
    <property type="entry name" value="PHYTOCHROME"/>
</dbReference>
<protein>
    <submittedName>
        <fullName evidence="8">Diguanylate cyclase (GGDEF)-like protein</fullName>
    </submittedName>
</protein>
<dbReference type="Gene3D" id="3.30.70.270">
    <property type="match status" value="1"/>
</dbReference>
<dbReference type="SUPFAM" id="SSF55785">
    <property type="entry name" value="PYP-like sensor domain (PAS domain)"/>
    <property type="match status" value="1"/>
</dbReference>
<dbReference type="CDD" id="cd01948">
    <property type="entry name" value="EAL"/>
    <property type="match status" value="1"/>
</dbReference>
<dbReference type="PROSITE" id="PS50887">
    <property type="entry name" value="GGDEF"/>
    <property type="match status" value="1"/>
</dbReference>
<dbReference type="InterPro" id="IPR043128">
    <property type="entry name" value="Rev_trsase/Diguanyl_cyclase"/>
</dbReference>
<dbReference type="RefSeq" id="WP_158257126.1">
    <property type="nucleotide sequence ID" value="NZ_PTJD01000002.1"/>
</dbReference>
<proteinExistence type="predicted"/>
<dbReference type="SUPFAM" id="SSF141868">
    <property type="entry name" value="EAL domain-like"/>
    <property type="match status" value="1"/>
</dbReference>
<evidence type="ECO:0000259" key="7">
    <source>
        <dbReference type="PROSITE" id="PS50887"/>
    </source>
</evidence>
<dbReference type="InterPro" id="IPR001294">
    <property type="entry name" value="Phytochrome"/>
</dbReference>
<dbReference type="NCBIfam" id="TIGR00254">
    <property type="entry name" value="GGDEF"/>
    <property type="match status" value="1"/>
</dbReference>
<dbReference type="Gene3D" id="3.30.450.20">
    <property type="entry name" value="PAS domain"/>
    <property type="match status" value="1"/>
</dbReference>
<dbReference type="InterPro" id="IPR029016">
    <property type="entry name" value="GAF-like_dom_sf"/>
</dbReference>
<dbReference type="InterPro" id="IPR052155">
    <property type="entry name" value="Biofilm_reg_signaling"/>
</dbReference>
<dbReference type="InterPro" id="IPR013515">
    <property type="entry name" value="Phytochrome_cen-reg"/>
</dbReference>
<evidence type="ECO:0000259" key="6">
    <source>
        <dbReference type="PROSITE" id="PS50883"/>
    </source>
</evidence>
<dbReference type="Pfam" id="PF00360">
    <property type="entry name" value="PHY"/>
    <property type="match status" value="1"/>
</dbReference>
<dbReference type="InterPro" id="IPR043150">
    <property type="entry name" value="Phytochrome_PHY_sf"/>
</dbReference>
<evidence type="ECO:0000256" key="4">
    <source>
        <dbReference type="ARBA" id="ARBA00023170"/>
    </source>
</evidence>
<feature type="domain" description="Phytochrome chromophore attachment site" evidence="5">
    <location>
        <begin position="150"/>
        <end position="308"/>
    </location>
</feature>
<dbReference type="PROSITE" id="PS50046">
    <property type="entry name" value="PHYTOCHROME_2"/>
    <property type="match status" value="1"/>
</dbReference>
<dbReference type="Pfam" id="PF08446">
    <property type="entry name" value="PAS_2"/>
    <property type="match status" value="1"/>
</dbReference>
<name>A0A2S6IV69_9ACTN</name>
<dbReference type="GO" id="GO:0006355">
    <property type="term" value="P:regulation of DNA-templated transcription"/>
    <property type="evidence" value="ECO:0007669"/>
    <property type="project" value="InterPro"/>
</dbReference>
<comment type="caution">
    <text evidence="8">The sequence shown here is derived from an EMBL/GenBank/DDBJ whole genome shotgun (WGS) entry which is preliminary data.</text>
</comment>
<keyword evidence="9" id="KW-1185">Reference proteome</keyword>
<dbReference type="GO" id="GO:0009584">
    <property type="term" value="P:detection of visible light"/>
    <property type="evidence" value="ECO:0007669"/>
    <property type="project" value="InterPro"/>
</dbReference>
<dbReference type="InterPro" id="IPR013654">
    <property type="entry name" value="PAS_2"/>
</dbReference>
<dbReference type="InterPro" id="IPR016132">
    <property type="entry name" value="Phyto_chromo_attachment"/>
</dbReference>
<dbReference type="Gene3D" id="3.30.450.40">
    <property type="match status" value="1"/>
</dbReference>
<keyword evidence="2" id="KW-0716">Sensory transduction</keyword>
<dbReference type="CDD" id="cd01949">
    <property type="entry name" value="GGDEF"/>
    <property type="match status" value="1"/>
</dbReference>
<dbReference type="Gene3D" id="3.30.450.270">
    <property type="match status" value="1"/>
</dbReference>
<dbReference type="SMART" id="SM00267">
    <property type="entry name" value="GGDEF"/>
    <property type="match status" value="1"/>
</dbReference>
<accession>A0A2S6IV69</accession>
<feature type="domain" description="EAL" evidence="6">
    <location>
        <begin position="683"/>
        <end position="938"/>
    </location>
</feature>
<keyword evidence="1" id="KW-0600">Photoreceptor protein</keyword>
<dbReference type="PANTHER" id="PTHR44757:SF2">
    <property type="entry name" value="BIOFILM ARCHITECTURE MAINTENANCE PROTEIN MBAA"/>
    <property type="match status" value="1"/>
</dbReference>
<reference evidence="8 9" key="1">
    <citation type="submission" date="2018-02" db="EMBL/GenBank/DDBJ databases">
        <title>Genomic Encyclopedia of Archaeal and Bacterial Type Strains, Phase II (KMG-II): from individual species to whole genera.</title>
        <authorList>
            <person name="Goeker M."/>
        </authorList>
    </citation>
    <scope>NUCLEOTIDE SEQUENCE [LARGE SCALE GENOMIC DNA]</scope>
    <source>
        <strain evidence="8 9">DSM 22857</strain>
    </source>
</reference>
<dbReference type="InterPro" id="IPR035965">
    <property type="entry name" value="PAS-like_dom_sf"/>
</dbReference>